<name>A0A146KPW5_LYGHE</name>
<dbReference type="Pfam" id="PF07898">
    <property type="entry name" value="DUF1676"/>
    <property type="match status" value="1"/>
</dbReference>
<proteinExistence type="predicted"/>
<dbReference type="PANTHER" id="PTHR21879">
    <property type="entry name" value="FI03362P-RELATED-RELATED"/>
    <property type="match status" value="1"/>
</dbReference>
<keyword evidence="1" id="KW-1133">Transmembrane helix</keyword>
<accession>A0A146KPW5</accession>
<dbReference type="AlphaFoldDB" id="A0A146KPW5"/>
<keyword evidence="1" id="KW-0812">Transmembrane</keyword>
<feature type="transmembrane region" description="Helical" evidence="1">
    <location>
        <begin position="142"/>
        <end position="166"/>
    </location>
</feature>
<feature type="transmembrane region" description="Helical" evidence="1">
    <location>
        <begin position="6"/>
        <end position="29"/>
    </location>
</feature>
<sequence>RSVSSIRVIIMRYSSAFLVVLCAGAALAASTEGKDKCKEGKDPLACLKYKALDLMREAVHKDSIEVMEGVKLVKTKEGRRGGERSISEGAEDLFDTHDLEVDVAGAKVTVTPSDDEGKVSLTFDTGAQVEGKGRKSKLRKMLVPIMVFVLLKAMTLIPLALGVLGLKAWNALQLSFFSFVTSLALAIFNLCKKVASDQTVPVAHAIAEPYHYAARNLILPQAEDAQELAYSAYEQQLNDQ</sequence>
<evidence type="ECO:0000256" key="1">
    <source>
        <dbReference type="SAM" id="Phobius"/>
    </source>
</evidence>
<dbReference type="GO" id="GO:0016020">
    <property type="term" value="C:membrane"/>
    <property type="evidence" value="ECO:0007669"/>
    <property type="project" value="TreeGrafter"/>
</dbReference>
<protein>
    <submittedName>
        <fullName evidence="2">Uncharacterized protein</fullName>
    </submittedName>
</protein>
<reference evidence="2" key="1">
    <citation type="journal article" date="2016" name="Gigascience">
        <title>De novo construction of an expanded transcriptome assembly for the western tarnished plant bug, Lygus hesperus.</title>
        <authorList>
            <person name="Tassone E.E."/>
            <person name="Geib S.M."/>
            <person name="Hall B."/>
            <person name="Fabrick J.A."/>
            <person name="Brent C.S."/>
            <person name="Hull J.J."/>
        </authorList>
    </citation>
    <scope>NUCLEOTIDE SEQUENCE</scope>
</reference>
<gene>
    <name evidence="2" type="ORF">g.39604</name>
</gene>
<dbReference type="PANTHER" id="PTHR21879:SF6">
    <property type="entry name" value="OSIRIS 19, ISOFORM A"/>
    <property type="match status" value="1"/>
</dbReference>
<keyword evidence="1" id="KW-0472">Membrane</keyword>
<feature type="transmembrane region" description="Helical" evidence="1">
    <location>
        <begin position="172"/>
        <end position="191"/>
    </location>
</feature>
<dbReference type="EMBL" id="GDHC01020076">
    <property type="protein sequence ID" value="JAP98552.1"/>
    <property type="molecule type" value="Transcribed_RNA"/>
</dbReference>
<feature type="non-terminal residue" evidence="2">
    <location>
        <position position="1"/>
    </location>
</feature>
<evidence type="ECO:0000313" key="2">
    <source>
        <dbReference type="EMBL" id="JAP98552.1"/>
    </source>
</evidence>
<dbReference type="InterPro" id="IPR012464">
    <property type="entry name" value="DUF1676"/>
</dbReference>
<organism evidence="2">
    <name type="scientific">Lygus hesperus</name>
    <name type="common">Western plant bug</name>
    <dbReference type="NCBI Taxonomy" id="30085"/>
    <lineage>
        <taxon>Eukaryota</taxon>
        <taxon>Metazoa</taxon>
        <taxon>Ecdysozoa</taxon>
        <taxon>Arthropoda</taxon>
        <taxon>Hexapoda</taxon>
        <taxon>Insecta</taxon>
        <taxon>Pterygota</taxon>
        <taxon>Neoptera</taxon>
        <taxon>Paraneoptera</taxon>
        <taxon>Hemiptera</taxon>
        <taxon>Heteroptera</taxon>
        <taxon>Panheteroptera</taxon>
        <taxon>Cimicomorpha</taxon>
        <taxon>Miridae</taxon>
        <taxon>Mirini</taxon>
        <taxon>Lygus</taxon>
    </lineage>
</organism>